<evidence type="ECO:0000313" key="6">
    <source>
        <dbReference type="EMBL" id="CAB5062961.1"/>
    </source>
</evidence>
<accession>A0A6J6M3L6</accession>
<dbReference type="EMBL" id="CAEZUF010000067">
    <property type="protein sequence ID" value="CAB4594536.1"/>
    <property type="molecule type" value="Genomic_DNA"/>
</dbReference>
<dbReference type="EMBL" id="CAEZWY010000023">
    <property type="protein sequence ID" value="CAB4667325.1"/>
    <property type="molecule type" value="Genomic_DNA"/>
</dbReference>
<evidence type="ECO:0000313" key="5">
    <source>
        <dbReference type="EMBL" id="CAB5015189.1"/>
    </source>
</evidence>
<dbReference type="InterPro" id="IPR029058">
    <property type="entry name" value="AB_hydrolase_fold"/>
</dbReference>
<proteinExistence type="predicted"/>
<name>A0A6J6M3L6_9ZZZZ</name>
<evidence type="ECO:0000313" key="4">
    <source>
        <dbReference type="EMBL" id="CAB4948314.1"/>
    </source>
</evidence>
<evidence type="ECO:0000313" key="2">
    <source>
        <dbReference type="EMBL" id="CAB4667325.1"/>
    </source>
</evidence>
<protein>
    <submittedName>
        <fullName evidence="2">Unannotated protein</fullName>
    </submittedName>
</protein>
<sequence length="274" mass="30783">MERIKRFQIRGVPGWVTRVIFEDRTVDYWAPDSKTKHLLVAHDGHNVFDGHTSTHKNKTWEMAQSAIRVSEDLGITPPLIIAVFHSGTKKEPWGRALDLSPQDIFQSGIAVTPSTKVKIPLEKLNGNAYLDLITDQIIPAISAEINFQVNPVNTAMIGSSMGGLATLNGVARRPDLYKTALAFSPHWTIGGIPLVESLINALPKPGKHKIWMSRGTKGLDREYKPFQDLADELMLKNGYHLHRDFDSKVYERTGHNEKAWAKYLPTALKLWLSE</sequence>
<dbReference type="SUPFAM" id="SSF53474">
    <property type="entry name" value="alpha/beta-Hydrolases"/>
    <property type="match status" value="1"/>
</dbReference>
<evidence type="ECO:0000313" key="3">
    <source>
        <dbReference type="EMBL" id="CAB4806743.1"/>
    </source>
</evidence>
<organism evidence="2">
    <name type="scientific">freshwater metagenome</name>
    <dbReference type="NCBI Taxonomy" id="449393"/>
    <lineage>
        <taxon>unclassified sequences</taxon>
        <taxon>metagenomes</taxon>
        <taxon>ecological metagenomes</taxon>
    </lineage>
</organism>
<dbReference type="AlphaFoldDB" id="A0A6J6M3L6"/>
<dbReference type="EMBL" id="CAFBNI010000087">
    <property type="protein sequence ID" value="CAB4948314.1"/>
    <property type="molecule type" value="Genomic_DNA"/>
</dbReference>
<dbReference type="PANTHER" id="PTHR48098">
    <property type="entry name" value="ENTEROCHELIN ESTERASE-RELATED"/>
    <property type="match status" value="1"/>
</dbReference>
<gene>
    <name evidence="1" type="ORF">UFOPK1791_00753</name>
    <name evidence="2" type="ORF">UFOPK2312_00365</name>
    <name evidence="3" type="ORF">UFOPK3083_00667</name>
    <name evidence="4" type="ORF">UFOPK3783_00712</name>
    <name evidence="5" type="ORF">UFOPK4113_00516</name>
    <name evidence="6" type="ORF">UFOPK4355_00503</name>
</gene>
<dbReference type="InterPro" id="IPR000801">
    <property type="entry name" value="Esterase-like"/>
</dbReference>
<dbReference type="EMBL" id="CAFAAT010000065">
    <property type="protein sequence ID" value="CAB4806743.1"/>
    <property type="molecule type" value="Genomic_DNA"/>
</dbReference>
<dbReference type="InterPro" id="IPR050583">
    <property type="entry name" value="Mycobacterial_A85_antigen"/>
</dbReference>
<dbReference type="Pfam" id="PF00756">
    <property type="entry name" value="Esterase"/>
    <property type="match status" value="1"/>
</dbReference>
<dbReference type="PANTHER" id="PTHR48098:SF6">
    <property type="entry name" value="FERRI-BACILLIBACTIN ESTERASE BESA"/>
    <property type="match status" value="1"/>
</dbReference>
<dbReference type="EMBL" id="CAFBQT010000046">
    <property type="protein sequence ID" value="CAB5062961.1"/>
    <property type="molecule type" value="Genomic_DNA"/>
</dbReference>
<evidence type="ECO:0000313" key="1">
    <source>
        <dbReference type="EMBL" id="CAB4594536.1"/>
    </source>
</evidence>
<dbReference type="Gene3D" id="3.40.50.1820">
    <property type="entry name" value="alpha/beta hydrolase"/>
    <property type="match status" value="1"/>
</dbReference>
<dbReference type="EMBL" id="CAFBPL010000045">
    <property type="protein sequence ID" value="CAB5015189.1"/>
    <property type="molecule type" value="Genomic_DNA"/>
</dbReference>
<reference evidence="2" key="1">
    <citation type="submission" date="2020-05" db="EMBL/GenBank/DDBJ databases">
        <authorList>
            <person name="Chiriac C."/>
            <person name="Salcher M."/>
            <person name="Ghai R."/>
            <person name="Kavagutti S V."/>
        </authorList>
    </citation>
    <scope>NUCLEOTIDE SEQUENCE</scope>
</reference>